<dbReference type="Gene3D" id="1.10.260.40">
    <property type="entry name" value="lambda repressor-like DNA-binding domains"/>
    <property type="match status" value="1"/>
</dbReference>
<reference evidence="2" key="1">
    <citation type="journal article" date="2022" name="Int. J. Syst. Evol. Microbiol.">
        <title>Prevotella lacticifex sp. nov., isolated from the rumen of cows.</title>
        <authorList>
            <person name="Shinkai T."/>
            <person name="Ikeyama N."/>
            <person name="Kumagai M."/>
            <person name="Ohmori H."/>
            <person name="Sakamoto M."/>
            <person name="Ohkuma M."/>
            <person name="Mitsumori M."/>
        </authorList>
    </citation>
    <scope>NUCLEOTIDE SEQUENCE</scope>
    <source>
        <strain evidence="2">R5076</strain>
    </source>
</reference>
<dbReference type="Pfam" id="PF01381">
    <property type="entry name" value="HTH_3"/>
    <property type="match status" value="1"/>
</dbReference>
<keyword evidence="3" id="KW-1185">Reference proteome</keyword>
<evidence type="ECO:0000313" key="2">
    <source>
        <dbReference type="EMBL" id="GJG59613.1"/>
    </source>
</evidence>
<organism evidence="2 3">
    <name type="scientific">Prevotella lacticifex</name>
    <dbReference type="NCBI Taxonomy" id="2854755"/>
    <lineage>
        <taxon>Bacteria</taxon>
        <taxon>Pseudomonadati</taxon>
        <taxon>Bacteroidota</taxon>
        <taxon>Bacteroidia</taxon>
        <taxon>Bacteroidales</taxon>
        <taxon>Prevotellaceae</taxon>
        <taxon>Prevotella</taxon>
    </lineage>
</organism>
<dbReference type="SMART" id="SM00530">
    <property type="entry name" value="HTH_XRE"/>
    <property type="match status" value="1"/>
</dbReference>
<dbReference type="AlphaFoldDB" id="A0A9R1CZ43"/>
<feature type="domain" description="HTH cro/C1-type" evidence="1">
    <location>
        <begin position="9"/>
        <end position="63"/>
    </location>
</feature>
<protein>
    <submittedName>
        <fullName evidence="2">Transcriptional regulator</fullName>
    </submittedName>
</protein>
<dbReference type="InterPro" id="IPR010982">
    <property type="entry name" value="Lambda_DNA-bd_dom_sf"/>
</dbReference>
<name>A0A9R1CZ43_9BACT</name>
<dbReference type="GeneID" id="72466340"/>
<comment type="caution">
    <text evidence="2">The sequence shown here is derived from an EMBL/GenBank/DDBJ whole genome shotgun (WGS) entry which is preliminary data.</text>
</comment>
<dbReference type="SUPFAM" id="SSF47413">
    <property type="entry name" value="lambda repressor-like DNA-binding domains"/>
    <property type="match status" value="1"/>
</dbReference>
<dbReference type="Proteomes" id="UP000825483">
    <property type="component" value="Unassembled WGS sequence"/>
</dbReference>
<sequence length="69" mass="7952">MENHVLNRIKVVLCEKNKTAKWLAKELGKDPTTISKWCTNQSQPSIEILIKISELLNVDYTELIRVEGK</sequence>
<dbReference type="PROSITE" id="PS50943">
    <property type="entry name" value="HTH_CROC1"/>
    <property type="match status" value="1"/>
</dbReference>
<dbReference type="RefSeq" id="WP_223925190.1">
    <property type="nucleotide sequence ID" value="NZ_BPTU01000002.1"/>
</dbReference>
<dbReference type="EMBL" id="BPUB01000002">
    <property type="protein sequence ID" value="GJG59613.1"/>
    <property type="molecule type" value="Genomic_DNA"/>
</dbReference>
<dbReference type="CDD" id="cd00093">
    <property type="entry name" value="HTH_XRE"/>
    <property type="match status" value="1"/>
</dbReference>
<evidence type="ECO:0000259" key="1">
    <source>
        <dbReference type="PROSITE" id="PS50943"/>
    </source>
</evidence>
<evidence type="ECO:0000313" key="3">
    <source>
        <dbReference type="Proteomes" id="UP000825483"/>
    </source>
</evidence>
<accession>A0A9R1CZ43</accession>
<gene>
    <name evidence="2" type="ORF">PRLR5076_24640</name>
</gene>
<dbReference type="GO" id="GO:0003677">
    <property type="term" value="F:DNA binding"/>
    <property type="evidence" value="ECO:0007669"/>
    <property type="project" value="InterPro"/>
</dbReference>
<dbReference type="InterPro" id="IPR001387">
    <property type="entry name" value="Cro/C1-type_HTH"/>
</dbReference>
<proteinExistence type="predicted"/>